<proteinExistence type="predicted"/>
<protein>
    <submittedName>
        <fullName evidence="1">Plasmid stabilization system protein ParE</fullName>
    </submittedName>
</protein>
<evidence type="ECO:0000313" key="2">
    <source>
        <dbReference type="Proteomes" id="UP000541535"/>
    </source>
</evidence>
<accession>A0A7W5BB76</accession>
<comment type="caution">
    <text evidence="1">The sequence shown here is derived from an EMBL/GenBank/DDBJ whole genome shotgun (WGS) entry which is preliminary data.</text>
</comment>
<dbReference type="EMBL" id="JACHXD010000005">
    <property type="protein sequence ID" value="MBB3119145.1"/>
    <property type="molecule type" value="Genomic_DNA"/>
</dbReference>
<dbReference type="InterPro" id="IPR035093">
    <property type="entry name" value="RelE/ParE_toxin_dom_sf"/>
</dbReference>
<evidence type="ECO:0000313" key="1">
    <source>
        <dbReference type="EMBL" id="MBB3119145.1"/>
    </source>
</evidence>
<name>A0A7W5BB76_9BURK</name>
<dbReference type="AlphaFoldDB" id="A0A7W5BB76"/>
<gene>
    <name evidence="1" type="ORF">FHS03_002196</name>
</gene>
<sequence length="73" mass="8094">MIRIQDEDAGAAQLVMARVDRAIAALTAQPGIGTLTARPGVRRFAIPATGHAIEYRLVSGEIRILRWSRQRQR</sequence>
<dbReference type="Gene3D" id="3.30.2310.20">
    <property type="entry name" value="RelE-like"/>
    <property type="match status" value="1"/>
</dbReference>
<keyword evidence="2" id="KW-1185">Reference proteome</keyword>
<dbReference type="Proteomes" id="UP000541535">
    <property type="component" value="Unassembled WGS sequence"/>
</dbReference>
<organism evidence="1 2">
    <name type="scientific">Pseudoduganella violacea</name>
    <dbReference type="NCBI Taxonomy" id="1715466"/>
    <lineage>
        <taxon>Bacteria</taxon>
        <taxon>Pseudomonadati</taxon>
        <taxon>Pseudomonadota</taxon>
        <taxon>Betaproteobacteria</taxon>
        <taxon>Burkholderiales</taxon>
        <taxon>Oxalobacteraceae</taxon>
        <taxon>Telluria group</taxon>
        <taxon>Pseudoduganella</taxon>
    </lineage>
</organism>
<reference evidence="1 2" key="1">
    <citation type="submission" date="2020-08" db="EMBL/GenBank/DDBJ databases">
        <title>Genomic Encyclopedia of Type Strains, Phase III (KMG-III): the genomes of soil and plant-associated and newly described type strains.</title>
        <authorList>
            <person name="Whitman W."/>
        </authorList>
    </citation>
    <scope>NUCLEOTIDE SEQUENCE [LARGE SCALE GENOMIC DNA]</scope>
    <source>
        <strain evidence="1 2">CECT 8897</strain>
    </source>
</reference>